<dbReference type="OrthoDB" id="2658510at2"/>
<protein>
    <recommendedName>
        <fullName evidence="3">Phosphodiester glycosidase domain-containing protein</fullName>
    </recommendedName>
</protein>
<organism evidence="1 2">
    <name type="scientific">Cohnella luojiensis</name>
    <dbReference type="NCBI Taxonomy" id="652876"/>
    <lineage>
        <taxon>Bacteria</taxon>
        <taxon>Bacillati</taxon>
        <taxon>Bacillota</taxon>
        <taxon>Bacilli</taxon>
        <taxon>Bacillales</taxon>
        <taxon>Paenibacillaceae</taxon>
        <taxon>Cohnella</taxon>
    </lineage>
</organism>
<proteinExistence type="predicted"/>
<dbReference type="EMBL" id="SOMN01000012">
    <property type="protein sequence ID" value="TFE26634.1"/>
    <property type="molecule type" value="Genomic_DNA"/>
</dbReference>
<gene>
    <name evidence="1" type="ORF">E2980_10965</name>
</gene>
<dbReference type="AlphaFoldDB" id="A0A4Y8M3C3"/>
<name>A0A4Y8M3C3_9BACL</name>
<sequence length="82" mass="9080">MPIDYCLRSAVVYDTDGNLYLIVSTTKGFLADFREAILEKIGNGLLKNGIFLDGDGSSQLRSREAKLRGDGRPVVQMMRLAK</sequence>
<keyword evidence="2" id="KW-1185">Reference proteome</keyword>
<dbReference type="RefSeq" id="WP_135152239.1">
    <property type="nucleotide sequence ID" value="NZ_SOMN01000012.1"/>
</dbReference>
<evidence type="ECO:0008006" key="3">
    <source>
        <dbReference type="Google" id="ProtNLM"/>
    </source>
</evidence>
<reference evidence="1 2" key="1">
    <citation type="submission" date="2019-03" db="EMBL/GenBank/DDBJ databases">
        <title>Cohnella endophytica sp. nov., a novel endophytic bacterium isolated from bark of Sonneratia apetala.</title>
        <authorList>
            <person name="Tuo L."/>
        </authorList>
    </citation>
    <scope>NUCLEOTIDE SEQUENCE [LARGE SCALE GENOMIC DNA]</scope>
    <source>
        <strain evidence="1 2">CCTCC AB 208254</strain>
    </source>
</reference>
<evidence type="ECO:0000313" key="1">
    <source>
        <dbReference type="EMBL" id="TFE26634.1"/>
    </source>
</evidence>
<accession>A0A4Y8M3C3</accession>
<evidence type="ECO:0000313" key="2">
    <source>
        <dbReference type="Proteomes" id="UP000297900"/>
    </source>
</evidence>
<comment type="caution">
    <text evidence="1">The sequence shown here is derived from an EMBL/GenBank/DDBJ whole genome shotgun (WGS) entry which is preliminary data.</text>
</comment>
<dbReference type="Proteomes" id="UP000297900">
    <property type="component" value="Unassembled WGS sequence"/>
</dbReference>